<accession>A0A8H2XM49</accession>
<feature type="compositionally biased region" description="Polar residues" evidence="1">
    <location>
        <begin position="78"/>
        <end position="88"/>
    </location>
</feature>
<feature type="compositionally biased region" description="Polar residues" evidence="1">
    <location>
        <begin position="56"/>
        <end position="70"/>
    </location>
</feature>
<sequence>MAEPNSPISPERKSQMVQSPTSPLGGFDLGVSLHFVPQRMSQSQNLPDWTFHPLPCTSQKSQPSAPSMRSASKPLPGRNSSFGHGSSRQGYFHHAKYRITTNIDMGIHDEIRNAIVTRAQEFSTDEFIELIVTHIDNSGSREHKQEYKLYYADHFNRTLGSETDDGFEPGVKYGASSVYSRGYFEWVKQIMQSPRNHFVLPSASPKEYSCLGRKIAQQVVWDHQNGVTDKQCQNIIDTVLKRFLIATPFKQPTLKPTFSAGNAEGEHGRITTVCVLIAFFIWHGPMLSIPNSYFRRLRTLASRADQGEFLPHLWRTLIKGLVKEWSMLNIVHMLIFLACLDSCASTVLLAAMGLYSCLGSANIAFLALPGTSKSPSDSDYEPSVLADVSRGAGLVSMFTTLGGLLTGLSLIWLHQPLQGTGSLDACRYILGPSYKQSQDPEAQSSERGSFKFLRLAWMATYLGMPLVLLSWSVIAFTISAVTWIFLFSRLATQVAVVMICGLVLVSPLITLIVFWRPIVAKDSLFLKMVRGDPNGWDV</sequence>
<keyword evidence="2" id="KW-0812">Transmembrane</keyword>
<gene>
    <name evidence="3" type="ORF">RDB_LOCUS107739</name>
</gene>
<dbReference type="Proteomes" id="UP000663846">
    <property type="component" value="Unassembled WGS sequence"/>
</dbReference>
<feature type="region of interest" description="Disordered" evidence="1">
    <location>
        <begin position="46"/>
        <end position="88"/>
    </location>
</feature>
<feature type="transmembrane region" description="Helical" evidence="2">
    <location>
        <begin position="335"/>
        <end position="368"/>
    </location>
</feature>
<evidence type="ECO:0000313" key="3">
    <source>
        <dbReference type="EMBL" id="CAE6431340.1"/>
    </source>
</evidence>
<dbReference type="EMBL" id="CAJMWS010000327">
    <property type="protein sequence ID" value="CAE6431340.1"/>
    <property type="molecule type" value="Genomic_DNA"/>
</dbReference>
<evidence type="ECO:0000256" key="1">
    <source>
        <dbReference type="SAM" id="MobiDB-lite"/>
    </source>
</evidence>
<feature type="region of interest" description="Disordered" evidence="1">
    <location>
        <begin position="1"/>
        <end position="24"/>
    </location>
</feature>
<proteinExistence type="predicted"/>
<feature type="transmembrane region" description="Helical" evidence="2">
    <location>
        <begin position="455"/>
        <end position="488"/>
    </location>
</feature>
<comment type="caution">
    <text evidence="3">The sequence shown here is derived from an EMBL/GenBank/DDBJ whole genome shotgun (WGS) entry which is preliminary data.</text>
</comment>
<dbReference type="AlphaFoldDB" id="A0A8H2XM49"/>
<feature type="transmembrane region" description="Helical" evidence="2">
    <location>
        <begin position="270"/>
        <end position="289"/>
    </location>
</feature>
<keyword evidence="2" id="KW-1133">Transmembrane helix</keyword>
<reference evidence="3" key="1">
    <citation type="submission" date="2021-01" db="EMBL/GenBank/DDBJ databases">
        <authorList>
            <person name="Kaushik A."/>
        </authorList>
    </citation>
    <scope>NUCLEOTIDE SEQUENCE</scope>
    <source>
        <strain evidence="3">AG1-1C</strain>
    </source>
</reference>
<feature type="transmembrane region" description="Helical" evidence="2">
    <location>
        <begin position="388"/>
        <end position="413"/>
    </location>
</feature>
<name>A0A8H2XM49_9AGAM</name>
<keyword evidence="2" id="KW-0472">Membrane</keyword>
<protein>
    <submittedName>
        <fullName evidence="3">Uncharacterized protein</fullName>
    </submittedName>
</protein>
<organism evidence="3 4">
    <name type="scientific">Rhizoctonia solani</name>
    <dbReference type="NCBI Taxonomy" id="456999"/>
    <lineage>
        <taxon>Eukaryota</taxon>
        <taxon>Fungi</taxon>
        <taxon>Dikarya</taxon>
        <taxon>Basidiomycota</taxon>
        <taxon>Agaricomycotina</taxon>
        <taxon>Agaricomycetes</taxon>
        <taxon>Cantharellales</taxon>
        <taxon>Ceratobasidiaceae</taxon>
        <taxon>Rhizoctonia</taxon>
    </lineage>
</organism>
<feature type="transmembrane region" description="Helical" evidence="2">
    <location>
        <begin position="494"/>
        <end position="515"/>
    </location>
</feature>
<evidence type="ECO:0000313" key="4">
    <source>
        <dbReference type="Proteomes" id="UP000663846"/>
    </source>
</evidence>
<evidence type="ECO:0000256" key="2">
    <source>
        <dbReference type="SAM" id="Phobius"/>
    </source>
</evidence>